<accession>G4U1R5</accession>
<evidence type="ECO:0000313" key="2">
    <source>
        <dbReference type="Proteomes" id="UP000007148"/>
    </source>
</evidence>
<keyword evidence="2" id="KW-1185">Reference proteome</keyword>
<dbReference type="HOGENOM" id="CLU_3415249_0_0_1"/>
<gene>
    <name evidence="1" type="ORF">PIIN_11485</name>
</gene>
<protein>
    <submittedName>
        <fullName evidence="1">Uncharacterized protein</fullName>
    </submittedName>
</protein>
<evidence type="ECO:0000313" key="1">
    <source>
        <dbReference type="EMBL" id="CCA77508.1"/>
    </source>
</evidence>
<sequence length="27" mass="2819">MEDDVAASSASQHALKQGTAIAYLRQG</sequence>
<proteinExistence type="predicted"/>
<comment type="caution">
    <text evidence="1">The sequence shown here is derived from an EMBL/GenBank/DDBJ whole genome shotgun (WGS) entry which is preliminary data.</text>
</comment>
<dbReference type="Proteomes" id="UP000007148">
    <property type="component" value="Unassembled WGS sequence"/>
</dbReference>
<dbReference type="AlphaFoldDB" id="G4U1R5"/>
<name>G4U1R5_SERID</name>
<reference evidence="1 2" key="1">
    <citation type="journal article" date="2011" name="PLoS Pathog.">
        <title>Endophytic Life Strategies Decoded by Genome and Transcriptome Analyses of the Mutualistic Root Symbiont Piriformospora indica.</title>
        <authorList>
            <person name="Zuccaro A."/>
            <person name="Lahrmann U."/>
            <person name="Guldener U."/>
            <person name="Langen G."/>
            <person name="Pfiffi S."/>
            <person name="Biedenkopf D."/>
            <person name="Wong P."/>
            <person name="Samans B."/>
            <person name="Grimm C."/>
            <person name="Basiewicz M."/>
            <person name="Murat C."/>
            <person name="Martin F."/>
            <person name="Kogel K.H."/>
        </authorList>
    </citation>
    <scope>NUCLEOTIDE SEQUENCE [LARGE SCALE GENOMIC DNA]</scope>
    <source>
        <strain evidence="1 2">DSM 11827</strain>
    </source>
</reference>
<dbReference type="InParanoid" id="G4U1R5"/>
<dbReference type="EMBL" id="CAFZ01001672">
    <property type="protein sequence ID" value="CCA77508.1"/>
    <property type="molecule type" value="Genomic_DNA"/>
</dbReference>
<organism evidence="1 2">
    <name type="scientific">Serendipita indica (strain DSM 11827)</name>
    <name type="common">Root endophyte fungus</name>
    <name type="synonym">Piriformospora indica</name>
    <dbReference type="NCBI Taxonomy" id="1109443"/>
    <lineage>
        <taxon>Eukaryota</taxon>
        <taxon>Fungi</taxon>
        <taxon>Dikarya</taxon>
        <taxon>Basidiomycota</taxon>
        <taxon>Agaricomycotina</taxon>
        <taxon>Agaricomycetes</taxon>
        <taxon>Sebacinales</taxon>
        <taxon>Serendipitaceae</taxon>
        <taxon>Serendipita</taxon>
    </lineage>
</organism>